<feature type="transmembrane region" description="Helical" evidence="1">
    <location>
        <begin position="143"/>
        <end position="164"/>
    </location>
</feature>
<dbReference type="InterPro" id="IPR025671">
    <property type="entry name" value="HXXEE"/>
</dbReference>
<proteinExistence type="predicted"/>
<keyword evidence="1" id="KW-0812">Transmembrane</keyword>
<protein>
    <submittedName>
        <fullName evidence="2">HXXEE domain-containing protein</fullName>
    </submittedName>
</protein>
<evidence type="ECO:0000256" key="1">
    <source>
        <dbReference type="SAM" id="Phobius"/>
    </source>
</evidence>
<reference evidence="2" key="2">
    <citation type="submission" date="2021-09" db="EMBL/GenBank/DDBJ databases">
        <authorList>
            <person name="Gilroy R."/>
        </authorList>
    </citation>
    <scope>NUCLEOTIDE SEQUENCE</scope>
    <source>
        <strain evidence="2">CHK174-6876</strain>
    </source>
</reference>
<feature type="transmembrane region" description="Helical" evidence="1">
    <location>
        <begin position="12"/>
        <end position="29"/>
    </location>
</feature>
<feature type="transmembrane region" description="Helical" evidence="1">
    <location>
        <begin position="108"/>
        <end position="131"/>
    </location>
</feature>
<keyword evidence="1" id="KW-0472">Membrane</keyword>
<accession>A0A921F692</accession>
<dbReference type="Pfam" id="PF13787">
    <property type="entry name" value="HXXEE"/>
    <property type="match status" value="1"/>
</dbReference>
<organism evidence="2 3">
    <name type="scientific">Ligilactobacillus acidipiscis</name>
    <dbReference type="NCBI Taxonomy" id="89059"/>
    <lineage>
        <taxon>Bacteria</taxon>
        <taxon>Bacillati</taxon>
        <taxon>Bacillota</taxon>
        <taxon>Bacilli</taxon>
        <taxon>Lactobacillales</taxon>
        <taxon>Lactobacillaceae</taxon>
        <taxon>Ligilactobacillus</taxon>
    </lineage>
</organism>
<gene>
    <name evidence="2" type="ORF">K8V00_00685</name>
</gene>
<name>A0A921F692_9LACO</name>
<dbReference type="EMBL" id="DYXG01000009">
    <property type="protein sequence ID" value="HJE96110.1"/>
    <property type="molecule type" value="Genomic_DNA"/>
</dbReference>
<dbReference type="Proteomes" id="UP000707535">
    <property type="component" value="Unassembled WGS sequence"/>
</dbReference>
<evidence type="ECO:0000313" key="3">
    <source>
        <dbReference type="Proteomes" id="UP000707535"/>
    </source>
</evidence>
<evidence type="ECO:0000313" key="2">
    <source>
        <dbReference type="EMBL" id="HJE96110.1"/>
    </source>
</evidence>
<dbReference type="AlphaFoldDB" id="A0A921F692"/>
<reference evidence="2" key="1">
    <citation type="journal article" date="2021" name="PeerJ">
        <title>Extensive microbial diversity within the chicken gut microbiome revealed by metagenomics and culture.</title>
        <authorList>
            <person name="Gilroy R."/>
            <person name="Ravi A."/>
            <person name="Getino M."/>
            <person name="Pursley I."/>
            <person name="Horton D.L."/>
            <person name="Alikhan N.F."/>
            <person name="Baker D."/>
            <person name="Gharbi K."/>
            <person name="Hall N."/>
            <person name="Watson M."/>
            <person name="Adriaenssens E.M."/>
            <person name="Foster-Nyarko E."/>
            <person name="Jarju S."/>
            <person name="Secka A."/>
            <person name="Antonio M."/>
            <person name="Oren A."/>
            <person name="Chaudhuri R.R."/>
            <person name="La Ragione R."/>
            <person name="Hildebrand F."/>
            <person name="Pallen M.J."/>
        </authorList>
    </citation>
    <scope>NUCLEOTIDE SEQUENCE</scope>
    <source>
        <strain evidence="2">CHK174-6876</strain>
    </source>
</reference>
<feature type="transmembrane region" description="Helical" evidence="1">
    <location>
        <begin position="176"/>
        <end position="199"/>
    </location>
</feature>
<keyword evidence="1" id="KW-1133">Transmembrane helix</keyword>
<comment type="caution">
    <text evidence="2">The sequence shown here is derived from an EMBL/GenBank/DDBJ whole genome shotgun (WGS) entry which is preliminary data.</text>
</comment>
<feature type="transmembrane region" description="Helical" evidence="1">
    <location>
        <begin position="84"/>
        <end position="102"/>
    </location>
</feature>
<sequence>MVKTVKNLLLGHFYIDIVLFITSVCFLLIEWHSLSVDHRLTYALFLGMCLHQLEEYRFPGGFIWGFNKVFMNSDLPDRYPSNRLSAVLVDVISMVVAAPFLYWHYSTILGACFAIFALLEVVGHLLFGILAFKKYHKQGKETIYFPGSFTSWIFFTPFSIVLLFEQITSGLTNGHVWFWTVIILIIFMAVDVVLPTLLFSKRDTPYIYDEEPREGLYFKKFSQTGN</sequence>